<accession>A0AAD5R5J0</accession>
<evidence type="ECO:0000256" key="1">
    <source>
        <dbReference type="ARBA" id="ARBA00004123"/>
    </source>
</evidence>
<dbReference type="InterPro" id="IPR005542">
    <property type="entry name" value="PBX_PBC_dom"/>
</dbReference>
<dbReference type="GO" id="GO:0005634">
    <property type="term" value="C:nucleus"/>
    <property type="evidence" value="ECO:0007669"/>
    <property type="project" value="UniProtKB-SubCell"/>
</dbReference>
<dbReference type="AlphaFoldDB" id="A0AAD5R5J0"/>
<name>A0AAD5R5J0_PARTN</name>
<dbReference type="EMBL" id="JAHQIW010006688">
    <property type="protein sequence ID" value="KAJ1369849.1"/>
    <property type="molecule type" value="Genomic_DNA"/>
</dbReference>
<dbReference type="Proteomes" id="UP001196413">
    <property type="component" value="Unassembled WGS sequence"/>
</dbReference>
<dbReference type="Pfam" id="PF03792">
    <property type="entry name" value="PBC"/>
    <property type="match status" value="1"/>
</dbReference>
<comment type="caution">
    <text evidence="3">The sequence shown here is derived from an EMBL/GenBank/DDBJ whole genome shotgun (WGS) entry which is preliminary data.</text>
</comment>
<evidence type="ECO:0000313" key="3">
    <source>
        <dbReference type="EMBL" id="KAJ1369849.1"/>
    </source>
</evidence>
<evidence type="ECO:0000259" key="2">
    <source>
        <dbReference type="PROSITE" id="PS51978"/>
    </source>
</evidence>
<comment type="subcellular location">
    <subcellularLocation>
        <location evidence="1">Nucleus</location>
    </subcellularLocation>
</comment>
<reference evidence="3" key="1">
    <citation type="submission" date="2021-06" db="EMBL/GenBank/DDBJ databases">
        <title>Parelaphostrongylus tenuis whole genome reference sequence.</title>
        <authorList>
            <person name="Garwood T.J."/>
            <person name="Larsen P.A."/>
            <person name="Fountain-Jones N.M."/>
            <person name="Garbe J.R."/>
            <person name="Macchietto M.G."/>
            <person name="Kania S.A."/>
            <person name="Gerhold R.W."/>
            <person name="Richards J.E."/>
            <person name="Wolf T.M."/>
        </authorList>
    </citation>
    <scope>NUCLEOTIDE SEQUENCE</scope>
    <source>
        <strain evidence="3">MNPRO001-30</strain>
        <tissue evidence="3">Meninges</tissue>
    </source>
</reference>
<proteinExistence type="predicted"/>
<keyword evidence="4" id="KW-1185">Reference proteome</keyword>
<evidence type="ECO:0000313" key="4">
    <source>
        <dbReference type="Proteomes" id="UP001196413"/>
    </source>
</evidence>
<dbReference type="PROSITE" id="PS51978">
    <property type="entry name" value="PBC"/>
    <property type="match status" value="1"/>
</dbReference>
<organism evidence="3 4">
    <name type="scientific">Parelaphostrongylus tenuis</name>
    <name type="common">Meningeal worm</name>
    <dbReference type="NCBI Taxonomy" id="148309"/>
    <lineage>
        <taxon>Eukaryota</taxon>
        <taxon>Metazoa</taxon>
        <taxon>Ecdysozoa</taxon>
        <taxon>Nematoda</taxon>
        <taxon>Chromadorea</taxon>
        <taxon>Rhabditida</taxon>
        <taxon>Rhabditina</taxon>
        <taxon>Rhabditomorpha</taxon>
        <taxon>Strongyloidea</taxon>
        <taxon>Metastrongylidae</taxon>
        <taxon>Parelaphostrongylus</taxon>
    </lineage>
</organism>
<dbReference type="GO" id="GO:0003700">
    <property type="term" value="F:DNA-binding transcription factor activity"/>
    <property type="evidence" value="ECO:0007669"/>
    <property type="project" value="InterPro"/>
</dbReference>
<sequence length="186" mass="21936">MEALLGRLRDAMNVSPTEAQSVYYEIANSKFRQALMEVFLERKEFIRAQLDPTLCEAQLPSHQINQMLRLLDNPVLPISPDEERDEETEKLERVYVKKMGELRNLLHSNLFELRQQGCEDIKADFCRILKSQQMLRPIDHQIVENGFFYMICHHICCVESTTSSFLIVFFRIRHLQRSSNTPRFVM</sequence>
<protein>
    <recommendedName>
        <fullName evidence="2">PBC domain-containing protein</fullName>
    </recommendedName>
</protein>
<feature type="domain" description="PBC" evidence="2">
    <location>
        <begin position="1"/>
        <end position="186"/>
    </location>
</feature>
<gene>
    <name evidence="3" type="ORF">KIN20_031427</name>
</gene>